<dbReference type="InterPro" id="IPR001296">
    <property type="entry name" value="Glyco_trans_1"/>
</dbReference>
<gene>
    <name evidence="3" type="ORF">CHU93_07725</name>
</gene>
<evidence type="ECO:0000259" key="2">
    <source>
        <dbReference type="Pfam" id="PF13439"/>
    </source>
</evidence>
<dbReference type="GO" id="GO:0016757">
    <property type="term" value="F:glycosyltransferase activity"/>
    <property type="evidence" value="ECO:0007669"/>
    <property type="project" value="InterPro"/>
</dbReference>
<dbReference type="EMBL" id="NOXT01000105">
    <property type="protein sequence ID" value="OYQ29380.1"/>
    <property type="molecule type" value="Genomic_DNA"/>
</dbReference>
<reference evidence="3 4" key="1">
    <citation type="submission" date="2017-07" db="EMBL/GenBank/DDBJ databases">
        <title>Sandarakinorhabdus cyanobacteriorum sp. nov., a novel bacterium isolated from cyanobacterial aggregates in a eutrophic lake.</title>
        <authorList>
            <person name="Cai H."/>
        </authorList>
    </citation>
    <scope>NUCLEOTIDE SEQUENCE [LARGE SCALE GENOMIC DNA]</scope>
    <source>
        <strain evidence="3 4">TH057</strain>
    </source>
</reference>
<evidence type="ECO:0000313" key="4">
    <source>
        <dbReference type="Proteomes" id="UP000216991"/>
    </source>
</evidence>
<dbReference type="PANTHER" id="PTHR45947:SF3">
    <property type="entry name" value="SULFOQUINOVOSYL TRANSFERASE SQD2"/>
    <property type="match status" value="1"/>
</dbReference>
<accession>A0A255YLP1</accession>
<dbReference type="OrthoDB" id="9802525at2"/>
<dbReference type="Pfam" id="PF00534">
    <property type="entry name" value="Glycos_transf_1"/>
    <property type="match status" value="1"/>
</dbReference>
<dbReference type="PANTHER" id="PTHR45947">
    <property type="entry name" value="SULFOQUINOVOSYL TRANSFERASE SQD2"/>
    <property type="match status" value="1"/>
</dbReference>
<protein>
    <submittedName>
        <fullName evidence="3">Glycosyl transferase family 1</fullName>
    </submittedName>
</protein>
<sequence>MHVVDISALYSPDGGGIRTYTHRKLEVAERHGVRLTVVVPGAEDGVRQVGKARLISIKSPRFPLDRNYFYFASDRIIHAALDAHQPDFIECSSPWGSAAAVADWPGAAPRSLFMHAEPLSAWVYRYLDGFLPRQAIDRGFDWFWRYLRRLDARYDQVISAAPSLSKRLRDGGLTHIVDNALGVDPGVFSPANRDEGLRARLLAQCSLPPEATLLVGVGRHSPEKQWPMVIAGVTAASYGRPMGLIILGDGHGRASVVRAVGENPHIQLIAPVRDRPEFARILASADMMVHGAPAETFGIACAEARASGLPLIVPDEGAAYDQLEPGLGFAFKSLDAASLAGVLAEAIPQLPAMRARAIAAAPDCRTIDEHFEALFAGYAQVLASRRAA</sequence>
<evidence type="ECO:0000259" key="1">
    <source>
        <dbReference type="Pfam" id="PF00534"/>
    </source>
</evidence>
<evidence type="ECO:0000313" key="3">
    <source>
        <dbReference type="EMBL" id="OYQ29380.1"/>
    </source>
</evidence>
<organism evidence="3 4">
    <name type="scientific">Sandarakinorhabdus cyanobacteriorum</name>
    <dbReference type="NCBI Taxonomy" id="1981098"/>
    <lineage>
        <taxon>Bacteria</taxon>
        <taxon>Pseudomonadati</taxon>
        <taxon>Pseudomonadota</taxon>
        <taxon>Alphaproteobacteria</taxon>
        <taxon>Sphingomonadales</taxon>
        <taxon>Sphingosinicellaceae</taxon>
        <taxon>Sandarakinorhabdus</taxon>
    </lineage>
</organism>
<dbReference type="Proteomes" id="UP000216991">
    <property type="component" value="Unassembled WGS sequence"/>
</dbReference>
<dbReference type="Gene3D" id="3.40.50.2000">
    <property type="entry name" value="Glycogen Phosphorylase B"/>
    <property type="match status" value="2"/>
</dbReference>
<proteinExistence type="predicted"/>
<feature type="domain" description="Glycosyltransferase subfamily 4-like N-terminal" evidence="2">
    <location>
        <begin position="15"/>
        <end position="173"/>
    </location>
</feature>
<dbReference type="InterPro" id="IPR050194">
    <property type="entry name" value="Glycosyltransferase_grp1"/>
</dbReference>
<comment type="caution">
    <text evidence="3">The sequence shown here is derived from an EMBL/GenBank/DDBJ whole genome shotgun (WGS) entry which is preliminary data.</text>
</comment>
<name>A0A255YLP1_9SPHN</name>
<dbReference type="InterPro" id="IPR028098">
    <property type="entry name" value="Glyco_trans_4-like_N"/>
</dbReference>
<dbReference type="Pfam" id="PF13439">
    <property type="entry name" value="Glyco_transf_4"/>
    <property type="match status" value="1"/>
</dbReference>
<dbReference type="SUPFAM" id="SSF53756">
    <property type="entry name" value="UDP-Glycosyltransferase/glycogen phosphorylase"/>
    <property type="match status" value="1"/>
</dbReference>
<feature type="domain" description="Glycosyl transferase family 1" evidence="1">
    <location>
        <begin position="209"/>
        <end position="359"/>
    </location>
</feature>
<dbReference type="AlphaFoldDB" id="A0A255YLP1"/>
<keyword evidence="3" id="KW-0808">Transferase</keyword>
<keyword evidence="4" id="KW-1185">Reference proteome</keyword>